<sequence>MSDPILETLRREIDRVDRELIACIARRLTLSAEIGARKQATSESVYQPQRAAAVQENYVRLGTALGLRGEFMQDVFRAIHAESCKIQRDRLNRL</sequence>
<dbReference type="InterPro" id="IPR051331">
    <property type="entry name" value="Chorismate_mutase-related"/>
</dbReference>
<evidence type="ECO:0000256" key="1">
    <source>
        <dbReference type="ARBA" id="ARBA00023235"/>
    </source>
</evidence>
<dbReference type="GO" id="GO:0046417">
    <property type="term" value="P:chorismate metabolic process"/>
    <property type="evidence" value="ECO:0007669"/>
    <property type="project" value="InterPro"/>
</dbReference>
<dbReference type="InterPro" id="IPR036979">
    <property type="entry name" value="CM_dom_sf"/>
</dbReference>
<proteinExistence type="predicted"/>
<reference evidence="3 4" key="1">
    <citation type="submission" date="2019-03" db="EMBL/GenBank/DDBJ databases">
        <title>Genomic Encyclopedia of Type Strains, Phase IV (KMG-IV): sequencing the most valuable type-strain genomes for metagenomic binning, comparative biology and taxonomic classification.</title>
        <authorList>
            <person name="Goeker M."/>
        </authorList>
    </citation>
    <scope>NUCLEOTIDE SEQUENCE [LARGE SCALE GENOMIC DNA]</scope>
    <source>
        <strain evidence="3 4">DSM 17974</strain>
    </source>
</reference>
<dbReference type="SMART" id="SM00830">
    <property type="entry name" value="CM_2"/>
    <property type="match status" value="1"/>
</dbReference>
<dbReference type="GO" id="GO:0009697">
    <property type="term" value="P:salicylic acid biosynthetic process"/>
    <property type="evidence" value="ECO:0007669"/>
    <property type="project" value="TreeGrafter"/>
</dbReference>
<dbReference type="GO" id="GO:0004106">
    <property type="term" value="F:chorismate mutase activity"/>
    <property type="evidence" value="ECO:0007669"/>
    <property type="project" value="InterPro"/>
</dbReference>
<dbReference type="Gene3D" id="1.20.59.10">
    <property type="entry name" value="Chorismate mutase"/>
    <property type="match status" value="1"/>
</dbReference>
<dbReference type="Pfam" id="PF01817">
    <property type="entry name" value="CM_2"/>
    <property type="match status" value="1"/>
</dbReference>
<dbReference type="InterPro" id="IPR036263">
    <property type="entry name" value="Chorismate_II_sf"/>
</dbReference>
<feature type="domain" description="Chorismate mutase" evidence="2">
    <location>
        <begin position="1"/>
        <end position="91"/>
    </location>
</feature>
<gene>
    <name evidence="3" type="ORF">C7445_10814</name>
</gene>
<comment type="caution">
    <text evidence="3">The sequence shown here is derived from an EMBL/GenBank/DDBJ whole genome shotgun (WGS) entry which is preliminary data.</text>
</comment>
<dbReference type="PANTHER" id="PTHR38041">
    <property type="entry name" value="CHORISMATE MUTASE"/>
    <property type="match status" value="1"/>
</dbReference>
<organism evidence="3 4">
    <name type="scientific">Alicyclobacillus sacchari</name>
    <dbReference type="NCBI Taxonomy" id="392010"/>
    <lineage>
        <taxon>Bacteria</taxon>
        <taxon>Bacillati</taxon>
        <taxon>Bacillota</taxon>
        <taxon>Bacilli</taxon>
        <taxon>Bacillales</taxon>
        <taxon>Alicyclobacillaceae</taxon>
        <taxon>Alicyclobacillus</taxon>
    </lineage>
</organism>
<protein>
    <submittedName>
        <fullName evidence="3">Chorismate mutase</fullName>
    </submittedName>
</protein>
<keyword evidence="4" id="KW-1185">Reference proteome</keyword>
<dbReference type="SUPFAM" id="SSF48600">
    <property type="entry name" value="Chorismate mutase II"/>
    <property type="match status" value="1"/>
</dbReference>
<keyword evidence="1" id="KW-0413">Isomerase</keyword>
<dbReference type="RefSeq" id="WP_166669068.1">
    <property type="nucleotide sequence ID" value="NZ_SORF01000008.1"/>
</dbReference>
<dbReference type="AlphaFoldDB" id="A0A4V3HE86"/>
<dbReference type="InterPro" id="IPR002701">
    <property type="entry name" value="CM_II_prokaryot"/>
</dbReference>
<accession>A0A4V3HE86</accession>
<evidence type="ECO:0000313" key="4">
    <source>
        <dbReference type="Proteomes" id="UP000294581"/>
    </source>
</evidence>
<name>A0A4V3HE86_9BACL</name>
<dbReference type="EMBL" id="SORF01000008">
    <property type="protein sequence ID" value="TDY45205.1"/>
    <property type="molecule type" value="Genomic_DNA"/>
</dbReference>
<dbReference type="PANTHER" id="PTHR38041:SF1">
    <property type="entry name" value="CHORISMATE MUTASE"/>
    <property type="match status" value="1"/>
</dbReference>
<dbReference type="PROSITE" id="PS51168">
    <property type="entry name" value="CHORISMATE_MUT_2"/>
    <property type="match status" value="1"/>
</dbReference>
<evidence type="ECO:0000313" key="3">
    <source>
        <dbReference type="EMBL" id="TDY45205.1"/>
    </source>
</evidence>
<dbReference type="Proteomes" id="UP000294581">
    <property type="component" value="Unassembled WGS sequence"/>
</dbReference>
<evidence type="ECO:0000259" key="2">
    <source>
        <dbReference type="PROSITE" id="PS51168"/>
    </source>
</evidence>